<sequence length="270" mass="30748">EGYFHFYTKYSADWFSWLLATLSASTLESKTIPQDMAEKQSLFLIDWYGIKYLVPYPEAEFDLAPRFWQENEYILSKNAETPPAVLIMKSKFTSGIVEAVNLPLVGFVGNDEGYDTFLRALAMLNLNTHYLIPLRLTPSIDKLSKTDLDEIDLLVLYNFEGEKEGSWRKIADYVKKGGYLFIETGGKPSLREGEELPELFPYDQLKFGSLGKDWQVVQAEELASINFAALEPLVFQNEPWKVSYVPEAGLARKGSKVLLRYIHFLAKNGG</sequence>
<feature type="non-terminal residue" evidence="1">
    <location>
        <position position="1"/>
    </location>
</feature>
<dbReference type="EMBL" id="BARV01022626">
    <property type="protein sequence ID" value="GAI22157.1"/>
    <property type="molecule type" value="Genomic_DNA"/>
</dbReference>
<protein>
    <submittedName>
        <fullName evidence="1">Uncharacterized protein</fullName>
    </submittedName>
</protein>
<accession>X1LS10</accession>
<dbReference type="AlphaFoldDB" id="X1LS10"/>
<organism evidence="1">
    <name type="scientific">marine sediment metagenome</name>
    <dbReference type="NCBI Taxonomy" id="412755"/>
    <lineage>
        <taxon>unclassified sequences</taxon>
        <taxon>metagenomes</taxon>
        <taxon>ecological metagenomes</taxon>
    </lineage>
</organism>
<name>X1LS10_9ZZZZ</name>
<dbReference type="SUPFAM" id="SSF52317">
    <property type="entry name" value="Class I glutamine amidotransferase-like"/>
    <property type="match status" value="1"/>
</dbReference>
<gene>
    <name evidence="1" type="ORF">S06H3_37263</name>
</gene>
<reference evidence="1" key="1">
    <citation type="journal article" date="2014" name="Front. Microbiol.">
        <title>High frequency of phylogenetically diverse reductive dehalogenase-homologous genes in deep subseafloor sedimentary metagenomes.</title>
        <authorList>
            <person name="Kawai M."/>
            <person name="Futagami T."/>
            <person name="Toyoda A."/>
            <person name="Takaki Y."/>
            <person name="Nishi S."/>
            <person name="Hori S."/>
            <person name="Arai W."/>
            <person name="Tsubouchi T."/>
            <person name="Morono Y."/>
            <person name="Uchiyama I."/>
            <person name="Ito T."/>
            <person name="Fujiyama A."/>
            <person name="Inagaki F."/>
            <person name="Takami H."/>
        </authorList>
    </citation>
    <scope>NUCLEOTIDE SEQUENCE</scope>
    <source>
        <strain evidence="1">Expedition CK06-06</strain>
    </source>
</reference>
<evidence type="ECO:0000313" key="1">
    <source>
        <dbReference type="EMBL" id="GAI22157.1"/>
    </source>
</evidence>
<proteinExistence type="predicted"/>
<dbReference type="InterPro" id="IPR029062">
    <property type="entry name" value="Class_I_gatase-like"/>
</dbReference>
<comment type="caution">
    <text evidence="1">The sequence shown here is derived from an EMBL/GenBank/DDBJ whole genome shotgun (WGS) entry which is preliminary data.</text>
</comment>
<feature type="non-terminal residue" evidence="1">
    <location>
        <position position="270"/>
    </location>
</feature>